<gene>
    <name evidence="2" type="ORF">LAUMK136_04182</name>
</gene>
<evidence type="ECO:0000313" key="3">
    <source>
        <dbReference type="Proteomes" id="UP000273307"/>
    </source>
</evidence>
<dbReference type="EMBL" id="UPHP01000114">
    <property type="protein sequence ID" value="VBA41693.1"/>
    <property type="molecule type" value="Genomic_DNA"/>
</dbReference>
<reference evidence="2 3" key="1">
    <citation type="submission" date="2018-09" db="EMBL/GenBank/DDBJ databases">
        <authorList>
            <person name="Tagini F."/>
        </authorList>
    </citation>
    <scope>NUCLEOTIDE SEQUENCE [LARGE SCALE GENOMIC DNA]</scope>
    <source>
        <strain evidence="2 3">MK136</strain>
    </source>
</reference>
<accession>A0A498QAB4</accession>
<evidence type="ECO:0000313" key="2">
    <source>
        <dbReference type="EMBL" id="VBA41693.1"/>
    </source>
</evidence>
<organism evidence="2 3">
    <name type="scientific">Mycobacterium attenuatum</name>
    <dbReference type="NCBI Taxonomy" id="2341086"/>
    <lineage>
        <taxon>Bacteria</taxon>
        <taxon>Bacillati</taxon>
        <taxon>Actinomycetota</taxon>
        <taxon>Actinomycetes</taxon>
        <taxon>Mycobacteriales</taxon>
        <taxon>Mycobacteriaceae</taxon>
        <taxon>Mycobacterium</taxon>
    </lineage>
</organism>
<dbReference type="Proteomes" id="UP000273307">
    <property type="component" value="Unassembled WGS sequence"/>
</dbReference>
<feature type="compositionally biased region" description="Basic and acidic residues" evidence="1">
    <location>
        <begin position="19"/>
        <end position="32"/>
    </location>
</feature>
<evidence type="ECO:0000256" key="1">
    <source>
        <dbReference type="SAM" id="MobiDB-lite"/>
    </source>
</evidence>
<proteinExistence type="predicted"/>
<name>A0A498QAB4_9MYCO</name>
<protein>
    <submittedName>
        <fullName evidence="2">Uncharacterized protein</fullName>
    </submittedName>
</protein>
<keyword evidence="3" id="KW-1185">Reference proteome</keyword>
<sequence length="32" mass="3308">MRNQAAPPGTTPGMMGKAATDHANADQEVCHV</sequence>
<dbReference type="AlphaFoldDB" id="A0A498QAB4"/>
<feature type="region of interest" description="Disordered" evidence="1">
    <location>
        <begin position="1"/>
        <end position="32"/>
    </location>
</feature>